<dbReference type="PANTHER" id="PTHR33204:SF18">
    <property type="entry name" value="TRANSCRIPTIONAL REGULATORY PROTEIN"/>
    <property type="match status" value="1"/>
</dbReference>
<name>A0A117RYB5_9ACTN</name>
<evidence type="ECO:0000313" key="6">
    <source>
        <dbReference type="Proteomes" id="UP000053260"/>
    </source>
</evidence>
<dbReference type="PANTHER" id="PTHR33204">
    <property type="entry name" value="TRANSCRIPTIONAL REGULATOR, MARR FAMILY"/>
    <property type="match status" value="1"/>
</dbReference>
<keyword evidence="1" id="KW-0805">Transcription regulation</keyword>
<dbReference type="EMBL" id="LMXB01000087">
    <property type="protein sequence ID" value="KUO16447.1"/>
    <property type="molecule type" value="Genomic_DNA"/>
</dbReference>
<dbReference type="InterPro" id="IPR036527">
    <property type="entry name" value="SCP2_sterol-bd_dom_sf"/>
</dbReference>
<evidence type="ECO:0000313" key="5">
    <source>
        <dbReference type="EMBL" id="KUO16447.1"/>
    </source>
</evidence>
<gene>
    <name evidence="5" type="ORF">AQJ91_35660</name>
</gene>
<keyword evidence="3" id="KW-0804">Transcription</keyword>
<comment type="caution">
    <text evidence="5">The sequence shown here is derived from an EMBL/GenBank/DDBJ whole genome shotgun (WGS) entry which is preliminary data.</text>
</comment>
<organism evidence="5 6">
    <name type="scientific">Streptomyces dysideae</name>
    <dbReference type="NCBI Taxonomy" id="909626"/>
    <lineage>
        <taxon>Bacteria</taxon>
        <taxon>Bacillati</taxon>
        <taxon>Actinomycetota</taxon>
        <taxon>Actinomycetes</taxon>
        <taxon>Kitasatosporales</taxon>
        <taxon>Streptomycetaceae</taxon>
        <taxon>Streptomyces</taxon>
    </lineage>
</organism>
<sequence length="206" mass="22543">MCGIAAALDVLGERWTLLLVRELLIGPQRFSELLTGLPGMGPNLLSERLQLLTRHGVIEAQQVAEDKRARLYRLTPLGQQLREPVLLLGRWGLTMLEPDEQARTRAEWGLLAVEAMMRGQDVPDRAERYEFHIDDLVFHIAVSDGAASVQRGPAQKPAMTAVSRSQTFIKIGGGILGPFEAVAAGELSLSGDPEAVLRCCRLLGLL</sequence>
<dbReference type="InterPro" id="IPR003033">
    <property type="entry name" value="SCP2_sterol-bd_dom"/>
</dbReference>
<reference evidence="5 6" key="1">
    <citation type="submission" date="2015-10" db="EMBL/GenBank/DDBJ databases">
        <title>Draft genome sequence of Streptomyces sp. RV15, isolated from a marine sponge.</title>
        <authorList>
            <person name="Ruckert C."/>
            <person name="Abdelmohsen U.R."/>
            <person name="Winkler A."/>
            <person name="Hentschel U."/>
            <person name="Kalinowski J."/>
            <person name="Kampfer P."/>
            <person name="Glaeser S."/>
        </authorList>
    </citation>
    <scope>NUCLEOTIDE SEQUENCE [LARGE SCALE GENOMIC DNA]</scope>
    <source>
        <strain evidence="5 6">RV15</strain>
    </source>
</reference>
<dbReference type="PROSITE" id="PS51118">
    <property type="entry name" value="HTH_HXLR"/>
    <property type="match status" value="1"/>
</dbReference>
<evidence type="ECO:0000259" key="4">
    <source>
        <dbReference type="PROSITE" id="PS51118"/>
    </source>
</evidence>
<dbReference type="InterPro" id="IPR036390">
    <property type="entry name" value="WH_DNA-bd_sf"/>
</dbReference>
<dbReference type="InterPro" id="IPR002577">
    <property type="entry name" value="HTH_HxlR"/>
</dbReference>
<dbReference type="SUPFAM" id="SSF46785">
    <property type="entry name" value="Winged helix' DNA-binding domain"/>
    <property type="match status" value="1"/>
</dbReference>
<dbReference type="OrthoDB" id="9792527at2"/>
<proteinExistence type="predicted"/>
<dbReference type="GO" id="GO:0003677">
    <property type="term" value="F:DNA binding"/>
    <property type="evidence" value="ECO:0007669"/>
    <property type="project" value="UniProtKB-KW"/>
</dbReference>
<dbReference type="Gene3D" id="3.30.1050.10">
    <property type="entry name" value="SCP2 sterol-binding domain"/>
    <property type="match status" value="1"/>
</dbReference>
<keyword evidence="2" id="KW-0238">DNA-binding</keyword>
<keyword evidence="6" id="KW-1185">Reference proteome</keyword>
<evidence type="ECO:0000256" key="1">
    <source>
        <dbReference type="ARBA" id="ARBA00023015"/>
    </source>
</evidence>
<dbReference type="InterPro" id="IPR036388">
    <property type="entry name" value="WH-like_DNA-bd_sf"/>
</dbReference>
<protein>
    <submittedName>
        <fullName evidence="5">Crotonobetainyl-CoA--carnitine CoA-transferase</fullName>
    </submittedName>
</protein>
<dbReference type="Pfam" id="PF01638">
    <property type="entry name" value="HxlR"/>
    <property type="match status" value="1"/>
</dbReference>
<dbReference type="AlphaFoldDB" id="A0A117RYB5"/>
<dbReference type="GO" id="GO:0016740">
    <property type="term" value="F:transferase activity"/>
    <property type="evidence" value="ECO:0007669"/>
    <property type="project" value="UniProtKB-KW"/>
</dbReference>
<dbReference type="Proteomes" id="UP000053260">
    <property type="component" value="Unassembled WGS sequence"/>
</dbReference>
<evidence type="ECO:0000256" key="2">
    <source>
        <dbReference type="ARBA" id="ARBA00023125"/>
    </source>
</evidence>
<feature type="domain" description="HTH hxlR-type" evidence="4">
    <location>
        <begin position="2"/>
        <end position="100"/>
    </location>
</feature>
<accession>A0A117RYB5</accession>
<dbReference type="Gene3D" id="1.10.10.10">
    <property type="entry name" value="Winged helix-like DNA-binding domain superfamily/Winged helix DNA-binding domain"/>
    <property type="match status" value="1"/>
</dbReference>
<dbReference type="SUPFAM" id="SSF55718">
    <property type="entry name" value="SCP-like"/>
    <property type="match status" value="1"/>
</dbReference>
<evidence type="ECO:0000256" key="3">
    <source>
        <dbReference type="ARBA" id="ARBA00023163"/>
    </source>
</evidence>
<keyword evidence="5" id="KW-0808">Transferase</keyword>
<dbReference type="Pfam" id="PF02036">
    <property type="entry name" value="SCP2"/>
    <property type="match status" value="1"/>
</dbReference>
<dbReference type="STRING" id="909626.AQJ91_35660"/>